<accession>A0ABY6I4H8</accession>
<gene>
    <name evidence="1" type="ORF">OGH68_10505</name>
</gene>
<proteinExistence type="predicted"/>
<evidence type="ECO:0000313" key="1">
    <source>
        <dbReference type="EMBL" id="UYQ61880.1"/>
    </source>
</evidence>
<sequence length="184" mass="20163">MTHPEIPAGGPVSSWWAYLEERTCREVDADVLRDRRLSAVKCVWEALRPLGVGLHEAERVVHARYEALGDRVQRTPPDPLDLASLAARAAALPGRVVAVEAFWDGDTVHDWFVLLVAVLDSPDGESHLATVYHHPDGSPPGVAVAKAGRALADHLDVPFHFASPDVPDDEAPRWRTIRRLAEGP</sequence>
<dbReference type="Proteomes" id="UP001163878">
    <property type="component" value="Chromosome"/>
</dbReference>
<evidence type="ECO:0000313" key="2">
    <source>
        <dbReference type="Proteomes" id="UP001163878"/>
    </source>
</evidence>
<dbReference type="EMBL" id="CP107567">
    <property type="protein sequence ID" value="UYQ61880.1"/>
    <property type="molecule type" value="Genomic_DNA"/>
</dbReference>
<keyword evidence="2" id="KW-1185">Reference proteome</keyword>
<dbReference type="RefSeq" id="WP_264243109.1">
    <property type="nucleotide sequence ID" value="NZ_CP107567.1"/>
</dbReference>
<organism evidence="1 2">
    <name type="scientific">Streptomyces peucetius</name>
    <dbReference type="NCBI Taxonomy" id="1950"/>
    <lineage>
        <taxon>Bacteria</taxon>
        <taxon>Bacillati</taxon>
        <taxon>Actinomycetota</taxon>
        <taxon>Actinomycetes</taxon>
        <taxon>Kitasatosporales</taxon>
        <taxon>Streptomycetaceae</taxon>
        <taxon>Streptomyces</taxon>
    </lineage>
</organism>
<name>A0ABY6I4H8_STRPE</name>
<reference evidence="1" key="1">
    <citation type="submission" date="2022-10" db="EMBL/GenBank/DDBJ databases">
        <title>Cytochrome P450 Catalyzes Benzene Ring Formation in the Biosynthesis of Trialkyl-Substituted Aromatic Polyketides.</title>
        <authorList>
            <person name="Zhao E."/>
            <person name="Ge H."/>
        </authorList>
    </citation>
    <scope>NUCLEOTIDE SEQUENCE</scope>
    <source>
        <strain evidence="1">NA0869</strain>
    </source>
</reference>
<protein>
    <submittedName>
        <fullName evidence="1">Uncharacterized protein</fullName>
    </submittedName>
</protein>